<evidence type="ECO:0000313" key="3">
    <source>
        <dbReference type="EMBL" id="KAA8645199.1"/>
    </source>
</evidence>
<dbReference type="InterPro" id="IPR053214">
    <property type="entry name" value="LysM12-like"/>
</dbReference>
<reference evidence="3 4" key="1">
    <citation type="submission" date="2019-08" db="EMBL/GenBank/DDBJ databases">
        <title>The genome sequence of a newly discovered highly antifungal drug resistant Aspergillus species, Aspergillus tanneri NIH 1004.</title>
        <authorList>
            <person name="Mounaud S."/>
            <person name="Singh I."/>
            <person name="Joardar V."/>
            <person name="Pakala S."/>
            <person name="Pakala S."/>
            <person name="Venepally P."/>
            <person name="Chung J.K."/>
            <person name="Losada L."/>
            <person name="Nierman W.C."/>
        </authorList>
    </citation>
    <scope>NUCLEOTIDE SEQUENCE [LARGE SCALE GENOMIC DNA]</scope>
    <source>
        <strain evidence="3 4">NIH1004</strain>
    </source>
</reference>
<sequence length="281" mass="30313">MPPKRAKSLATRATPTERVAVGLLLSPDGAVATPGYRLSSSPTYRNAEVCPERCSVSGPNTGIWSVYPNFKQINKCKQTVFYDFSLYGQVDDLADNHRIQACSSFGPDFSQIAPSSLQIASAESVDVEFEIGWWDEGFGLATSGLRPLIIYGQSGQATIGLYIGGDLLNQSLSESALKMLQDNLASLNVSTPSLAMQLCGSHYDSTHIFGVMATSNGTFAPIQRAIKSWINATCLSFSGSMKFPGQAMFTTPLLHTIRTTNATVLAREELNARAHGECRTV</sequence>
<evidence type="ECO:0000256" key="2">
    <source>
        <dbReference type="ARBA" id="ARBA00023026"/>
    </source>
</evidence>
<dbReference type="PANTHER" id="PTHR47700:SF1">
    <property type="entry name" value="CHITINASE"/>
    <property type="match status" value="1"/>
</dbReference>
<organism evidence="3 4">
    <name type="scientific">Aspergillus tanneri</name>
    <dbReference type="NCBI Taxonomy" id="1220188"/>
    <lineage>
        <taxon>Eukaryota</taxon>
        <taxon>Fungi</taxon>
        <taxon>Dikarya</taxon>
        <taxon>Ascomycota</taxon>
        <taxon>Pezizomycotina</taxon>
        <taxon>Eurotiomycetes</taxon>
        <taxon>Eurotiomycetidae</taxon>
        <taxon>Eurotiales</taxon>
        <taxon>Aspergillaceae</taxon>
        <taxon>Aspergillus</taxon>
        <taxon>Aspergillus subgen. Circumdati</taxon>
    </lineage>
</organism>
<gene>
    <name evidence="3" type="ORF">ATNIH1004_009416</name>
</gene>
<evidence type="ECO:0000313" key="4">
    <source>
        <dbReference type="Proteomes" id="UP000324241"/>
    </source>
</evidence>
<dbReference type="GeneID" id="54332118"/>
<dbReference type="OrthoDB" id="73875at2759"/>
<dbReference type="GO" id="GO:0008061">
    <property type="term" value="F:chitin binding"/>
    <property type="evidence" value="ECO:0007669"/>
    <property type="project" value="UniProtKB-KW"/>
</dbReference>
<dbReference type="PANTHER" id="PTHR47700">
    <property type="entry name" value="V CHITINASE, PUTATIVE (AFU_ORTHOLOGUE AFUA_6G13720)-RELATED"/>
    <property type="match status" value="1"/>
</dbReference>
<keyword evidence="1" id="KW-0147">Chitin-binding</keyword>
<accession>A0A5M9ML81</accession>
<dbReference type="RefSeq" id="XP_033424560.1">
    <property type="nucleotide sequence ID" value="XM_033574008.1"/>
</dbReference>
<dbReference type="Proteomes" id="UP000324241">
    <property type="component" value="Unassembled WGS sequence"/>
</dbReference>
<dbReference type="VEuPathDB" id="FungiDB:EYZ11_011042"/>
<keyword evidence="2" id="KW-0843">Virulence</keyword>
<protein>
    <submittedName>
        <fullName evidence="3">Uncharacterized protein</fullName>
    </submittedName>
</protein>
<comment type="caution">
    <text evidence="3">The sequence shown here is derived from an EMBL/GenBank/DDBJ whole genome shotgun (WGS) entry which is preliminary data.</text>
</comment>
<proteinExistence type="predicted"/>
<dbReference type="AlphaFoldDB" id="A0A5M9ML81"/>
<name>A0A5M9ML81_9EURO</name>
<dbReference type="EMBL" id="QUQM01000006">
    <property type="protein sequence ID" value="KAA8645199.1"/>
    <property type="molecule type" value="Genomic_DNA"/>
</dbReference>
<evidence type="ECO:0000256" key="1">
    <source>
        <dbReference type="ARBA" id="ARBA00022669"/>
    </source>
</evidence>